<feature type="domain" description="GCVT N-terminal" evidence="1">
    <location>
        <begin position="88"/>
        <end position="222"/>
    </location>
</feature>
<reference evidence="2 3" key="1">
    <citation type="submission" date="2017-03" db="EMBL/GenBank/DDBJ databases">
        <title>Complete genome sequence of the novel DNRA strain Pseudomonas sp. S-6-2 isolated from Chinese polluted river sediment. Journal of Biotechnology.</title>
        <authorList>
            <person name="Li J."/>
            <person name="Xiang F."/>
            <person name="Wang L."/>
            <person name="Xi L."/>
            <person name="Liu J."/>
        </authorList>
    </citation>
    <scope>NUCLEOTIDE SEQUENCE [LARGE SCALE GENOMIC DNA]</scope>
    <source>
        <strain evidence="2 3">S-6-2</strain>
    </source>
</reference>
<dbReference type="AlphaFoldDB" id="A0A1V0B111"/>
<gene>
    <name evidence="2" type="ORF">BVH74_01855</name>
</gene>
<sequence length="223" mass="24180">MISPTQYPTRSPLYHLQANAQLSRLGDSLTVARYSSGETEAARRCALVDLCNLARVGFRGAGSAHYLQAQGFELPPAPNLALRQTDGSLVARLSRTEYLLLGSLGDQGQRLQRLENGWQQDATANYLLPRIDSHAWLRLCGQHCAEVMAKLCAVDLRPQSFPPLAVAQTSAARINVIVINAGTPLQPCLELLCDRAAAEYFWGALLDAMGEFDGCAVGIEALI</sequence>
<keyword evidence="3" id="KW-1185">Reference proteome</keyword>
<proteinExistence type="predicted"/>
<dbReference type="KEGG" id="ppha:BVH74_01855"/>
<evidence type="ECO:0000313" key="2">
    <source>
        <dbReference type="EMBL" id="AQZ93581.1"/>
    </source>
</evidence>
<evidence type="ECO:0000313" key="3">
    <source>
        <dbReference type="Proteomes" id="UP000243488"/>
    </source>
</evidence>
<dbReference type="Proteomes" id="UP000243488">
    <property type="component" value="Chromosome"/>
</dbReference>
<dbReference type="InterPro" id="IPR027266">
    <property type="entry name" value="TrmE/GcvT-like"/>
</dbReference>
<dbReference type="InterPro" id="IPR006222">
    <property type="entry name" value="GCVT_N"/>
</dbReference>
<accession>A0A1V0B111</accession>
<dbReference type="STRING" id="1931241.BVH74_01855"/>
<dbReference type="EMBL" id="CP020100">
    <property type="protein sequence ID" value="AQZ93581.1"/>
    <property type="molecule type" value="Genomic_DNA"/>
</dbReference>
<dbReference type="Pfam" id="PF01571">
    <property type="entry name" value="GCV_T"/>
    <property type="match status" value="1"/>
</dbReference>
<evidence type="ECO:0000259" key="1">
    <source>
        <dbReference type="Pfam" id="PF01571"/>
    </source>
</evidence>
<name>A0A1V0B111_9GAMM</name>
<dbReference type="SUPFAM" id="SSF103025">
    <property type="entry name" value="Folate-binding domain"/>
    <property type="match status" value="1"/>
</dbReference>
<organism evidence="2 3">
    <name type="scientific">Halopseudomonas phragmitis</name>
    <dbReference type="NCBI Taxonomy" id="1931241"/>
    <lineage>
        <taxon>Bacteria</taxon>
        <taxon>Pseudomonadati</taxon>
        <taxon>Pseudomonadota</taxon>
        <taxon>Gammaproteobacteria</taxon>
        <taxon>Pseudomonadales</taxon>
        <taxon>Pseudomonadaceae</taxon>
        <taxon>Halopseudomonas</taxon>
    </lineage>
</organism>
<protein>
    <submittedName>
        <fullName evidence="2">Sarcosine oxidase</fullName>
    </submittedName>
</protein>
<dbReference type="Gene3D" id="3.30.1360.120">
    <property type="entry name" value="Probable tRNA modification gtpase trme, domain 1"/>
    <property type="match status" value="1"/>
</dbReference>